<organism evidence="3 4">
    <name type="scientific">Paralabilibaculum antarcticum</name>
    <dbReference type="NCBI Taxonomy" id="2912572"/>
    <lineage>
        <taxon>Bacteria</taxon>
        <taxon>Pseudomonadati</taxon>
        <taxon>Bacteroidota</taxon>
        <taxon>Bacteroidia</taxon>
        <taxon>Marinilabiliales</taxon>
        <taxon>Marinifilaceae</taxon>
        <taxon>Paralabilibaculum</taxon>
    </lineage>
</organism>
<gene>
    <name evidence="3" type="ORF">L3049_19295</name>
</gene>
<dbReference type="Gene3D" id="3.30.470.20">
    <property type="entry name" value="ATP-grasp fold, B domain"/>
    <property type="match status" value="1"/>
</dbReference>
<dbReference type="PROSITE" id="PS50975">
    <property type="entry name" value="ATP_GRASP"/>
    <property type="match status" value="1"/>
</dbReference>
<protein>
    <submittedName>
        <fullName evidence="3">ATP-grasp domain-containing protein</fullName>
    </submittedName>
</protein>
<feature type="domain" description="ATP-grasp" evidence="2">
    <location>
        <begin position="121"/>
        <end position="297"/>
    </location>
</feature>
<dbReference type="Proteomes" id="UP001528920">
    <property type="component" value="Unassembled WGS sequence"/>
</dbReference>
<comment type="caution">
    <text evidence="3">The sequence shown here is derived from an EMBL/GenBank/DDBJ whole genome shotgun (WGS) entry which is preliminary data.</text>
</comment>
<dbReference type="EMBL" id="JAKJSC010000008">
    <property type="protein sequence ID" value="MDE5420142.1"/>
    <property type="molecule type" value="Genomic_DNA"/>
</dbReference>
<evidence type="ECO:0000313" key="3">
    <source>
        <dbReference type="EMBL" id="MDE5420142.1"/>
    </source>
</evidence>
<keyword evidence="1" id="KW-0547">Nucleotide-binding</keyword>
<evidence type="ECO:0000259" key="2">
    <source>
        <dbReference type="PROSITE" id="PS50975"/>
    </source>
</evidence>
<name>A0ABT5VXJ6_9BACT</name>
<dbReference type="Pfam" id="PF02655">
    <property type="entry name" value="ATP-grasp_3"/>
    <property type="match status" value="1"/>
</dbReference>
<evidence type="ECO:0000313" key="4">
    <source>
        <dbReference type="Proteomes" id="UP001528920"/>
    </source>
</evidence>
<accession>A0ABT5VXJ6</accession>
<dbReference type="RefSeq" id="WP_275111472.1">
    <property type="nucleotide sequence ID" value="NZ_JAKJSC010000008.1"/>
</dbReference>
<dbReference type="Gene3D" id="3.30.1490.20">
    <property type="entry name" value="ATP-grasp fold, A domain"/>
    <property type="match status" value="1"/>
</dbReference>
<dbReference type="SUPFAM" id="SSF56059">
    <property type="entry name" value="Glutathione synthetase ATP-binding domain-like"/>
    <property type="match status" value="1"/>
</dbReference>
<dbReference type="InterPro" id="IPR013815">
    <property type="entry name" value="ATP_grasp_subdomain_1"/>
</dbReference>
<reference evidence="3 4" key="1">
    <citation type="submission" date="2022-01" db="EMBL/GenBank/DDBJ databases">
        <title>Labilibaculum sp. nov, a marine bacterium isolated from Antarctica.</title>
        <authorList>
            <person name="Dai W."/>
        </authorList>
    </citation>
    <scope>NUCLEOTIDE SEQUENCE [LARGE SCALE GENOMIC DNA]</scope>
    <source>
        <strain evidence="3 4">DW002</strain>
    </source>
</reference>
<keyword evidence="1" id="KW-0067">ATP-binding</keyword>
<sequence length="356" mass="41369">MNILLVDDKGGPYILDTIRCLSYKQDVNIYVVSPERKEYFNTIPYSRHVKKYEYLNFKSKKEEIEKINVKIREWKIDVVLPVKQSNYTFFASLNGEFDRSLLPPQSTKETLEIVSDKWLLFNWLKEHSFPTPKSYLVSEENLQSITFPILLKPKLDTNGNKVKMIKSADSYLETTKENNFNKEDFILQENIYGEDIDISLLAKNGIIKAYTIQKGLVREALSFATGIEFIDNNELLKQTEAIIKKLNWNGIAHLDFVHDPKSNSYHLIDFNPRLWSTLIGSLYAGVNFPILMVKLAQNQTIDFIGYRKTQFYLAQQALQQGKLKSIKNSSWKYVLNDPLPEIVKTYKKLSSIIKLK</sequence>
<proteinExistence type="predicted"/>
<dbReference type="InterPro" id="IPR011761">
    <property type="entry name" value="ATP-grasp"/>
</dbReference>
<dbReference type="InterPro" id="IPR003806">
    <property type="entry name" value="ATP-grasp_PylC-type"/>
</dbReference>
<evidence type="ECO:0000256" key="1">
    <source>
        <dbReference type="PROSITE-ProRule" id="PRU00409"/>
    </source>
</evidence>
<keyword evidence="4" id="KW-1185">Reference proteome</keyword>